<keyword evidence="1" id="KW-0472">Membrane</keyword>
<evidence type="ECO:0000259" key="2">
    <source>
        <dbReference type="Pfam" id="PF13240"/>
    </source>
</evidence>
<evidence type="ECO:0000313" key="4">
    <source>
        <dbReference type="Proteomes" id="UP000194948"/>
    </source>
</evidence>
<dbReference type="AlphaFoldDB" id="A0AAQ3W673"/>
<feature type="transmembrane region" description="Helical" evidence="1">
    <location>
        <begin position="128"/>
        <end position="149"/>
    </location>
</feature>
<dbReference type="Proteomes" id="UP000194948">
    <property type="component" value="Chromosome"/>
</dbReference>
<feature type="transmembrane region" description="Helical" evidence="1">
    <location>
        <begin position="161"/>
        <end position="182"/>
    </location>
</feature>
<keyword evidence="4" id="KW-1185">Reference proteome</keyword>
<dbReference type="EMBL" id="CP147244">
    <property type="protein sequence ID" value="WYJ99237.1"/>
    <property type="molecule type" value="Genomic_DNA"/>
</dbReference>
<organism evidence="3 4">
    <name type="scientific">Candidatus Enterococcus palustris</name>
    <dbReference type="NCBI Taxonomy" id="1834189"/>
    <lineage>
        <taxon>Bacteria</taxon>
        <taxon>Bacillati</taxon>
        <taxon>Bacillota</taxon>
        <taxon>Bacilli</taxon>
        <taxon>Lactobacillales</taxon>
        <taxon>Enterococcaceae</taxon>
        <taxon>Enterococcus</taxon>
    </lineage>
</organism>
<keyword evidence="1" id="KW-1133">Transmembrane helix</keyword>
<name>A0AAQ3W673_9ENTE</name>
<protein>
    <recommendedName>
        <fullName evidence="2">Zinc-ribbon domain-containing protein</fullName>
    </recommendedName>
</protein>
<dbReference type="RefSeq" id="WP_086312750.1">
    <property type="nucleotide sequence ID" value="NZ_CP147244.1"/>
</dbReference>
<accession>A0AAQ3W673</accession>
<proteinExistence type="predicted"/>
<feature type="transmembrane region" description="Helical" evidence="1">
    <location>
        <begin position="219"/>
        <end position="238"/>
    </location>
</feature>
<dbReference type="Pfam" id="PF13240">
    <property type="entry name" value="Zn_Ribbon_1"/>
    <property type="match status" value="1"/>
</dbReference>
<evidence type="ECO:0000256" key="1">
    <source>
        <dbReference type="SAM" id="Phobius"/>
    </source>
</evidence>
<sequence>MKYCIQCGKEIKNEAKFCPACGKNQIQVTTEAMTVESVLEKGVQLQSNLNEQLKNNQTVQQLTKESKNYFSWLNTQIRGKNKQSIPMFGVVNFLLLIVLNSLAVSRSILSISGHTDETPLSLFIESLLMMGIYYFIFVLVYFFMVNKLFQTKIVFTEAFDALFSPASLTVYISLFAVLLSFMPGEYSYMFVIGLVFLSALLISFSFAESLWHRSDVIGRFGLTLFVLYLSLNVVFFLFNLLGGSKVLNIFIELLS</sequence>
<keyword evidence="1" id="KW-0812">Transmembrane</keyword>
<feature type="domain" description="Zinc-ribbon" evidence="2">
    <location>
        <begin position="3"/>
        <end position="23"/>
    </location>
</feature>
<gene>
    <name evidence="3" type="ORF">A5821_000314</name>
</gene>
<feature type="transmembrane region" description="Helical" evidence="1">
    <location>
        <begin position="85"/>
        <end position="108"/>
    </location>
</feature>
<reference evidence="4" key="1">
    <citation type="submission" date="2017-05" db="EMBL/GenBank/DDBJ databases">
        <title>The Genome Sequence of EEnterococcus faecalis 9F2_4866.</title>
        <authorList>
            <consortium name="The Broad Institute Genomics Platform"/>
            <consortium name="The Broad Institute Genomic Center for Infectious Diseases"/>
            <person name="Earl A."/>
            <person name="Manson A."/>
            <person name="Schwartman J."/>
            <person name="Gilmore M."/>
            <person name="Abouelleil A."/>
            <person name="Cao P."/>
            <person name="Chapman S."/>
            <person name="Cusick C."/>
            <person name="Shea T."/>
            <person name="Young S."/>
            <person name="Neafsey D."/>
            <person name="Nusbaum C."/>
            <person name="Birren B."/>
        </authorList>
    </citation>
    <scope>NUCLEOTIDE SEQUENCE [LARGE SCALE GENOMIC DNA]</scope>
    <source>
        <strain evidence="4">7F3_DIV0205</strain>
    </source>
</reference>
<reference evidence="3 4" key="2">
    <citation type="submission" date="2024-03" db="EMBL/GenBank/DDBJ databases">
        <title>The Genome Sequence of Enterococcus sp. DIV0205d.</title>
        <authorList>
            <consortium name="The Broad Institute Genomics Platform"/>
            <consortium name="The Broad Institute Microbial Omics Core"/>
            <consortium name="The Broad Institute Genomic Center for Infectious Diseases"/>
            <person name="Earl A."/>
            <person name="Manson A."/>
            <person name="Gilmore M."/>
            <person name="Schwartman J."/>
            <person name="Shea T."/>
            <person name="Abouelleil A."/>
            <person name="Cao P."/>
            <person name="Chapman S."/>
            <person name="Cusick C."/>
            <person name="Young S."/>
            <person name="Neafsey D."/>
            <person name="Nusbaum C."/>
            <person name="Birren B."/>
        </authorList>
    </citation>
    <scope>NUCLEOTIDE SEQUENCE [LARGE SCALE GENOMIC DNA]</scope>
    <source>
        <strain evidence="3 4">7F3_DIV0205</strain>
    </source>
</reference>
<evidence type="ECO:0000313" key="3">
    <source>
        <dbReference type="EMBL" id="WYJ99237.1"/>
    </source>
</evidence>
<feature type="transmembrane region" description="Helical" evidence="1">
    <location>
        <begin position="188"/>
        <end position="207"/>
    </location>
</feature>
<dbReference type="InterPro" id="IPR026870">
    <property type="entry name" value="Zinc_ribbon_dom"/>
</dbReference>